<evidence type="ECO:0000313" key="2">
    <source>
        <dbReference type="EMBL" id="ORW33494.1"/>
    </source>
</evidence>
<dbReference type="OrthoDB" id="4954880at2"/>
<name>A0A1X2A0T8_9MYCO</name>
<feature type="region of interest" description="Disordered" evidence="1">
    <location>
        <begin position="79"/>
        <end position="98"/>
    </location>
</feature>
<comment type="caution">
    <text evidence="2">The sequence shown here is derived from an EMBL/GenBank/DDBJ whole genome shotgun (WGS) entry which is preliminary data.</text>
</comment>
<dbReference type="AlphaFoldDB" id="A0A1X2A0T8"/>
<dbReference type="Pfam" id="PF19776">
    <property type="entry name" value="DUF6262"/>
    <property type="match status" value="1"/>
</dbReference>
<evidence type="ECO:0000256" key="1">
    <source>
        <dbReference type="SAM" id="MobiDB-lite"/>
    </source>
</evidence>
<evidence type="ECO:0008006" key="4">
    <source>
        <dbReference type="Google" id="ProtNLM"/>
    </source>
</evidence>
<organism evidence="2 3">
    <name type="scientific">Mycobacterium palustre</name>
    <dbReference type="NCBI Taxonomy" id="153971"/>
    <lineage>
        <taxon>Bacteria</taxon>
        <taxon>Bacillati</taxon>
        <taxon>Actinomycetota</taxon>
        <taxon>Actinomycetes</taxon>
        <taxon>Mycobacteriales</taxon>
        <taxon>Mycobacteriaceae</taxon>
        <taxon>Mycobacterium</taxon>
        <taxon>Mycobacterium simiae complex</taxon>
    </lineage>
</organism>
<accession>A0A1X2A0T8</accession>
<evidence type="ECO:0000313" key="3">
    <source>
        <dbReference type="Proteomes" id="UP000193529"/>
    </source>
</evidence>
<dbReference type="InterPro" id="IPR046229">
    <property type="entry name" value="TnpC-like"/>
</dbReference>
<proteinExistence type="predicted"/>
<gene>
    <name evidence="2" type="ORF">AWC19_24375</name>
</gene>
<protein>
    <recommendedName>
        <fullName evidence="4">Transposase</fullName>
    </recommendedName>
</protein>
<reference evidence="2 3" key="1">
    <citation type="submission" date="2016-01" db="EMBL/GenBank/DDBJ databases">
        <title>The new phylogeny of the genus Mycobacterium.</title>
        <authorList>
            <person name="Tarcisio F."/>
            <person name="Conor M."/>
            <person name="Antonella G."/>
            <person name="Elisabetta G."/>
            <person name="Giulia F.S."/>
            <person name="Sara T."/>
            <person name="Anna F."/>
            <person name="Clotilde B."/>
            <person name="Roberto B."/>
            <person name="Veronica D.S."/>
            <person name="Fabio R."/>
            <person name="Monica P."/>
            <person name="Olivier J."/>
            <person name="Enrico T."/>
            <person name="Nicola S."/>
        </authorList>
    </citation>
    <scope>NUCLEOTIDE SEQUENCE [LARGE SCALE GENOMIC DNA]</scope>
    <source>
        <strain evidence="2 3">DSM 44572</strain>
    </source>
</reference>
<dbReference type="EMBL" id="LQPJ01000019">
    <property type="protein sequence ID" value="ORW33494.1"/>
    <property type="molecule type" value="Genomic_DNA"/>
</dbReference>
<dbReference type="Proteomes" id="UP000193529">
    <property type="component" value="Unassembled WGS sequence"/>
</dbReference>
<keyword evidence="3" id="KW-1185">Reference proteome</keyword>
<sequence>MNLHRRTRVSQKTDRANRVERLAAAAAARTAEAESRARRAIIKLETAGQPVSFVSVARTGRVSTSFLYQHLELREEIVRHRNHSRRTPRPAPEKASADSLRAKLRVAMDRCAALTAEVAELRAENEALRSTLIARGP</sequence>